<dbReference type="Pfam" id="PF01633">
    <property type="entry name" value="Choline_kinase"/>
    <property type="match status" value="1"/>
</dbReference>
<dbReference type="PANTHER" id="PTHR22603">
    <property type="entry name" value="CHOLINE/ETHANOALAMINE KINASE"/>
    <property type="match status" value="1"/>
</dbReference>
<dbReference type="PANTHER" id="PTHR22603:SF93">
    <property type="entry name" value="RE24176P"/>
    <property type="match status" value="1"/>
</dbReference>
<keyword evidence="3" id="KW-1185">Reference proteome</keyword>
<accession>A0A833QI53</accession>
<dbReference type="EMBL" id="SWLB01000018">
    <property type="protein sequence ID" value="KAF3326935.1"/>
    <property type="molecule type" value="Genomic_DNA"/>
</dbReference>
<keyword evidence="2" id="KW-0808">Transferase</keyword>
<keyword evidence="2" id="KW-0418">Kinase</keyword>
<evidence type="ECO:0000256" key="1">
    <source>
        <dbReference type="ARBA" id="ARBA00038211"/>
    </source>
</evidence>
<dbReference type="AlphaFoldDB" id="A0A833QI53"/>
<dbReference type="GO" id="GO:0004305">
    <property type="term" value="F:ethanolamine kinase activity"/>
    <property type="evidence" value="ECO:0007669"/>
    <property type="project" value="TreeGrafter"/>
</dbReference>
<dbReference type="InterPro" id="IPR011009">
    <property type="entry name" value="Kinase-like_dom_sf"/>
</dbReference>
<gene>
    <name evidence="2" type="ORF">FCM35_KLT08565</name>
</gene>
<organism evidence="2 3">
    <name type="scientific">Carex littledalei</name>
    <dbReference type="NCBI Taxonomy" id="544730"/>
    <lineage>
        <taxon>Eukaryota</taxon>
        <taxon>Viridiplantae</taxon>
        <taxon>Streptophyta</taxon>
        <taxon>Embryophyta</taxon>
        <taxon>Tracheophyta</taxon>
        <taxon>Spermatophyta</taxon>
        <taxon>Magnoliopsida</taxon>
        <taxon>Liliopsida</taxon>
        <taxon>Poales</taxon>
        <taxon>Cyperaceae</taxon>
        <taxon>Cyperoideae</taxon>
        <taxon>Cariceae</taxon>
        <taxon>Carex</taxon>
        <taxon>Carex subgen. Euthyceras</taxon>
    </lineage>
</organism>
<protein>
    <submittedName>
        <fullName evidence="2">Kinase superfamily protein isoform 4</fullName>
    </submittedName>
</protein>
<reference evidence="2" key="1">
    <citation type="submission" date="2020-01" db="EMBL/GenBank/DDBJ databases">
        <title>Genome sequence of Kobresia littledalei, the first chromosome-level genome in the family Cyperaceae.</title>
        <authorList>
            <person name="Qu G."/>
        </authorList>
    </citation>
    <scope>NUCLEOTIDE SEQUENCE</scope>
    <source>
        <strain evidence="2">C.B.Clarke</strain>
        <tissue evidence="2">Leaf</tissue>
    </source>
</reference>
<dbReference type="OrthoDB" id="10267235at2759"/>
<dbReference type="Gene3D" id="3.90.1200.10">
    <property type="match status" value="1"/>
</dbReference>
<evidence type="ECO:0000313" key="3">
    <source>
        <dbReference type="Proteomes" id="UP000623129"/>
    </source>
</evidence>
<comment type="similarity">
    <text evidence="1">Belongs to the choline/ethanolamine kinase family.</text>
</comment>
<evidence type="ECO:0000313" key="2">
    <source>
        <dbReference type="EMBL" id="KAF3326935.1"/>
    </source>
</evidence>
<dbReference type="GO" id="GO:0004103">
    <property type="term" value="F:choline kinase activity"/>
    <property type="evidence" value="ECO:0007669"/>
    <property type="project" value="TreeGrafter"/>
</dbReference>
<comment type="caution">
    <text evidence="2">The sequence shown here is derived from an EMBL/GenBank/DDBJ whole genome shotgun (WGS) entry which is preliminary data.</text>
</comment>
<proteinExistence type="inferred from homology"/>
<sequence length="193" mass="22082">MEVQTFECMSKHGQGPRLLGRFTNGRVEEFINARILSAADLRDPEISSLIAIKLQEFHNLHMPGPREVLLWPRLRSWTKKALDLCSAEEAKEFSLDNTGEEIYMLETALSRDGERIGFCHNDLQYGNIMIDEETRQVTIIVNSFRAHLASLIENCLTYPLFTQCGNIKKVGFACTFLELMRDNVVPPFCWAIN</sequence>
<dbReference type="GO" id="GO:0005737">
    <property type="term" value="C:cytoplasm"/>
    <property type="evidence" value="ECO:0007669"/>
    <property type="project" value="TreeGrafter"/>
</dbReference>
<name>A0A833QI53_9POAL</name>
<dbReference type="SUPFAM" id="SSF56112">
    <property type="entry name" value="Protein kinase-like (PK-like)"/>
    <property type="match status" value="1"/>
</dbReference>
<dbReference type="Proteomes" id="UP000623129">
    <property type="component" value="Unassembled WGS sequence"/>
</dbReference>
<dbReference type="GO" id="GO:0006646">
    <property type="term" value="P:phosphatidylethanolamine biosynthetic process"/>
    <property type="evidence" value="ECO:0007669"/>
    <property type="project" value="TreeGrafter"/>
</dbReference>